<dbReference type="HAMAP" id="MF_01983">
    <property type="entry name" value="UbiD_FDC"/>
    <property type="match status" value="1"/>
</dbReference>
<dbReference type="PANTHER" id="PTHR30108">
    <property type="entry name" value="3-OCTAPRENYL-4-HYDROXYBENZOATE CARBOXY-LYASE-RELATED"/>
    <property type="match status" value="1"/>
</dbReference>
<dbReference type="EMBL" id="JAHKNI010000026">
    <property type="protein sequence ID" value="MBU3067832.1"/>
    <property type="molecule type" value="Genomic_DNA"/>
</dbReference>
<feature type="domain" description="3-octaprenyl-4-hydroxybenzoate carboxy-lyase-like C-terminal" evidence="4">
    <location>
        <begin position="320"/>
        <end position="458"/>
    </location>
</feature>
<dbReference type="Pfam" id="PF20695">
    <property type="entry name" value="UbiD_N"/>
    <property type="match status" value="1"/>
</dbReference>
<keyword evidence="1" id="KW-0630">Potassium</keyword>
<sequence>MTHFKSLREFIAALDEIGEIQRIDAEVDWDLEIGAVIRHSYDLRAPAPLFTNIAGYQGTGFRVLGAPGALSSPEHQLARFAMALGLPADAHGRQIIETLVAARSRPGIPPVPVDRGTAPCKQNIMLGNDIDLYRFPTPRLHGHDGGRYIQTFGMNIVRTPDGSWTNWSVNRMMISDKNTLACLIADTQHLGVIRAQWAALGQPMPIVLAIGVQPGLPLVGGMPLPQGVDESHYLGVIFGEGIEVVPAETVDLPVPATAEIVIEGHIAVDETAMEGPYSEFPGYIATEATPKKAFHVSAITYRDEAILPAVVAGPPTEENHVIIGTTSAAEICYELRAAGLPISSAWYNTEAALHWLTIGVAADWHETTGMGSHELIDEIAAVIFRGKPSVHAPKTLVVEDDVDITRIDEVVWAFATRSHPDLSRGEFHYPPALSDSLAIYLSDEEKHSFRTGKVIYNCLLADLYPDGRPIKGSFENGWPQEIQDRVLADWQKYGYR</sequence>
<comment type="cofactor">
    <cofactor evidence="1">
        <name>Mn(2+)</name>
        <dbReference type="ChEBI" id="CHEBI:29035"/>
    </cofactor>
    <text evidence="1">Binds 1 Mn(2+) per subunit.</text>
</comment>
<keyword evidence="1" id="KW-0456">Lyase</keyword>
<comment type="catalytic activity">
    <reaction evidence="1">
        <text>pyrrole-2-carboxylate + H(+) = 1H-pyrrole + CO2</text>
        <dbReference type="Rhea" id="RHEA:31375"/>
        <dbReference type="ChEBI" id="CHEBI:15378"/>
        <dbReference type="ChEBI" id="CHEBI:16526"/>
        <dbReference type="ChEBI" id="CHEBI:19203"/>
        <dbReference type="ChEBI" id="CHEBI:27660"/>
        <dbReference type="EC" id="4.1.1.93"/>
    </reaction>
</comment>
<evidence type="ECO:0000259" key="4">
    <source>
        <dbReference type="Pfam" id="PF20696"/>
    </source>
</evidence>
<evidence type="ECO:0000256" key="1">
    <source>
        <dbReference type="HAMAP-Rule" id="MF_01983"/>
    </source>
</evidence>
<accession>A0ABS6BC16</accession>
<dbReference type="NCBIfam" id="TIGR00148">
    <property type="entry name" value="UbiD family decarboxylase"/>
    <property type="match status" value="1"/>
</dbReference>
<feature type="binding site" evidence="1">
    <location>
        <position position="222"/>
    </location>
    <ligand>
        <name>K(+)</name>
        <dbReference type="ChEBI" id="CHEBI:29103"/>
    </ligand>
</feature>
<feature type="binding site" evidence="1">
    <location>
        <position position="230"/>
    </location>
    <ligand>
        <name>Mn(2+)</name>
        <dbReference type="ChEBI" id="CHEBI:29035"/>
    </ligand>
</feature>
<gene>
    <name evidence="5" type="ORF">KO481_40755</name>
</gene>
<evidence type="ECO:0000313" key="5">
    <source>
        <dbReference type="EMBL" id="MBU3067832.1"/>
    </source>
</evidence>
<comment type="subunit">
    <text evidence="1">Homodimer.</text>
</comment>
<keyword evidence="6" id="KW-1185">Reference proteome</keyword>
<feature type="binding site" evidence="1">
    <location>
        <position position="171"/>
    </location>
    <ligand>
        <name>prenylated FMN</name>
        <dbReference type="ChEBI" id="CHEBI:87746"/>
    </ligand>
</feature>
<comment type="function">
    <text evidence="1">Catalyzes the prenyl-FMN-dependent decarboxylation of pyrrole-2-carboxylate (P2C). Can also catalyze the carboxylation of pyrrole in the presence of elevated concentrations of CO(2) or bicarbonate.</text>
</comment>
<comment type="caution">
    <text evidence="5">The sequence shown here is derived from an EMBL/GenBank/DDBJ whole genome shotgun (WGS) entry which is preliminary data.</text>
</comment>
<organism evidence="5 6">
    <name type="scientific">Nocardia albiluteola</name>
    <dbReference type="NCBI Taxonomy" id="2842303"/>
    <lineage>
        <taxon>Bacteria</taxon>
        <taxon>Bacillati</taxon>
        <taxon>Actinomycetota</taxon>
        <taxon>Actinomycetes</taxon>
        <taxon>Mycobacteriales</taxon>
        <taxon>Nocardiaceae</taxon>
        <taxon>Nocardia</taxon>
    </lineage>
</organism>
<dbReference type="PANTHER" id="PTHR30108:SF17">
    <property type="entry name" value="FERULIC ACID DECARBOXYLASE 1"/>
    <property type="match status" value="1"/>
</dbReference>
<feature type="binding site" evidence="1">
    <location>
        <position position="188"/>
    </location>
    <ligand>
        <name>prenylated FMN</name>
        <dbReference type="ChEBI" id="CHEBI:87746"/>
    </ligand>
</feature>
<dbReference type="Gene3D" id="1.20.5.4570">
    <property type="match status" value="1"/>
</dbReference>
<keyword evidence="1" id="KW-0058">Aromatic hydrocarbons catabolism</keyword>
<dbReference type="InterPro" id="IPR002830">
    <property type="entry name" value="UbiD"/>
</dbReference>
<name>A0ABS6BC16_9NOCA</name>
<evidence type="ECO:0000259" key="3">
    <source>
        <dbReference type="Pfam" id="PF20695"/>
    </source>
</evidence>
<dbReference type="InterPro" id="IPR032903">
    <property type="entry name" value="FDC-like"/>
</dbReference>
<comment type="similarity">
    <text evidence="1">Belongs to the UbiD family. UbiD-like/FDC subfamily.</text>
</comment>
<comment type="catalytic activity">
    <reaction evidence="1">
        <text>pyrrole-2-carboxylate + H2O = 1H-pyrrole + hydrogencarbonate</text>
        <dbReference type="Rhea" id="RHEA:31379"/>
        <dbReference type="ChEBI" id="CHEBI:15377"/>
        <dbReference type="ChEBI" id="CHEBI:17544"/>
        <dbReference type="ChEBI" id="CHEBI:19203"/>
        <dbReference type="ChEBI" id="CHEBI:27660"/>
        <dbReference type="EC" id="4.1.1.93"/>
    </reaction>
</comment>
<feature type="binding site" evidence="1">
    <location>
        <position position="189"/>
    </location>
    <ligand>
        <name>prenylated FMN</name>
        <dbReference type="ChEBI" id="CHEBI:87746"/>
    </ligand>
</feature>
<comment type="caution">
    <text evidence="1">Lacks conserved residue(s) required for the propagation of feature annotation.</text>
</comment>
<dbReference type="InterPro" id="IPR048304">
    <property type="entry name" value="UbiD_Rift_dom"/>
</dbReference>
<feature type="binding site" evidence="1">
    <location>
        <position position="189"/>
    </location>
    <ligand>
        <name>Mn(2+)</name>
        <dbReference type="ChEBI" id="CHEBI:29035"/>
    </ligand>
</feature>
<feature type="domain" description="3-octaprenyl-4-hydroxybenzoate carboxy-lyase-like N-terminal" evidence="3">
    <location>
        <begin position="11"/>
        <end position="98"/>
    </location>
</feature>
<dbReference type="Gene3D" id="3.40.1670.10">
    <property type="entry name" value="UbiD C-terminal domain-like"/>
    <property type="match status" value="1"/>
</dbReference>
<comment type="cofactor">
    <cofactor evidence="1">
        <name>K(+)</name>
        <dbReference type="ChEBI" id="CHEBI:29103"/>
    </cofactor>
    <text evidence="1">Binds 1 K(+) per subunit.</text>
</comment>
<keyword evidence="1" id="KW-0210">Decarboxylase</keyword>
<evidence type="ECO:0000313" key="6">
    <source>
        <dbReference type="Proteomes" id="UP000733379"/>
    </source>
</evidence>
<feature type="active site" description="Proton donor" evidence="1">
    <location>
        <position position="279"/>
    </location>
</feature>
<dbReference type="SUPFAM" id="SSF50475">
    <property type="entry name" value="FMN-binding split barrel"/>
    <property type="match status" value="1"/>
</dbReference>
<protein>
    <recommendedName>
        <fullName evidence="1">Pyrrole-2-carboxylic acid decarboxylase</fullName>
        <shortName evidence="1">P2C decarboxylase</shortName>
        <ecNumber evidence="1">4.1.1.93</ecNumber>
    </recommendedName>
</protein>
<feature type="binding site" evidence="1">
    <location>
        <position position="230"/>
    </location>
    <ligand>
        <name>K(+)</name>
        <dbReference type="ChEBI" id="CHEBI:29103"/>
    </ligand>
</feature>
<keyword evidence="1" id="KW-0288">FMN</keyword>
<comment type="cofactor">
    <cofactor evidence="1">
        <name>prenylated FMN</name>
        <dbReference type="ChEBI" id="CHEBI:87746"/>
    </cofactor>
    <text evidence="1">Binds 1 prenylated FMN per subunit.</text>
</comment>
<dbReference type="EC" id="4.1.1.93" evidence="1"/>
<keyword evidence="1" id="KW-0285">Flavoprotein</keyword>
<dbReference type="Proteomes" id="UP000733379">
    <property type="component" value="Unassembled WGS sequence"/>
</dbReference>
<dbReference type="InterPro" id="IPR049381">
    <property type="entry name" value="UbiD-like_C"/>
</dbReference>
<feature type="domain" description="3-octaprenyl-4-hydroxybenzoate carboxy-lyase-like Rift-related" evidence="2">
    <location>
        <begin position="113"/>
        <end position="315"/>
    </location>
</feature>
<dbReference type="Pfam" id="PF01977">
    <property type="entry name" value="UbiD"/>
    <property type="match status" value="1"/>
</dbReference>
<dbReference type="InterPro" id="IPR049383">
    <property type="entry name" value="UbiD-like_N"/>
</dbReference>
<dbReference type="RefSeq" id="WP_215923915.1">
    <property type="nucleotide sequence ID" value="NZ_JAHKNI010000026.1"/>
</dbReference>
<proteinExistence type="inferred from homology"/>
<keyword evidence="1" id="KW-0464">Manganese</keyword>
<keyword evidence="1" id="KW-0479">Metal-binding</keyword>
<feature type="binding site" evidence="1">
    <location>
        <position position="169"/>
    </location>
    <ligand>
        <name>prenylated FMN</name>
        <dbReference type="ChEBI" id="CHEBI:87746"/>
    </ligand>
</feature>
<dbReference type="SUPFAM" id="SSF143968">
    <property type="entry name" value="UbiD C-terminal domain-like"/>
    <property type="match status" value="1"/>
</dbReference>
<reference evidence="5 6" key="1">
    <citation type="submission" date="2021-06" db="EMBL/GenBank/DDBJ databases">
        <title>Actinomycetes sequencing.</title>
        <authorList>
            <person name="Shan Q."/>
        </authorList>
    </citation>
    <scope>NUCLEOTIDE SEQUENCE [LARGE SCALE GENOMIC DNA]</scope>
    <source>
        <strain evidence="5 6">NEAU-G5</strain>
    </source>
</reference>
<evidence type="ECO:0000259" key="2">
    <source>
        <dbReference type="Pfam" id="PF01977"/>
    </source>
</evidence>
<dbReference type="Pfam" id="PF20696">
    <property type="entry name" value="UbiD_C"/>
    <property type="match status" value="1"/>
</dbReference>
<feature type="binding site" evidence="1">
    <location>
        <position position="167"/>
    </location>
    <ligand>
        <name>K(+)</name>
        <dbReference type="ChEBI" id="CHEBI:29103"/>
    </ligand>
</feature>
<feature type="binding site" evidence="1">
    <location>
        <position position="230"/>
    </location>
    <ligand>
        <name>prenylated FMN</name>
        <dbReference type="ChEBI" id="CHEBI:87746"/>
    </ligand>
</feature>